<dbReference type="PANTHER" id="PTHR10513">
    <property type="entry name" value="DEOXYNUCLEOSIDE KINASE"/>
    <property type="match status" value="1"/>
</dbReference>
<evidence type="ECO:0000313" key="6">
    <source>
        <dbReference type="Proteomes" id="UP000006804"/>
    </source>
</evidence>
<feature type="binding site" evidence="2">
    <location>
        <position position="58"/>
    </location>
    <ligand>
        <name>substrate</name>
    </ligand>
</feature>
<dbReference type="Proteomes" id="UP000006804">
    <property type="component" value="Chromosome"/>
</dbReference>
<dbReference type="SUPFAM" id="SSF52540">
    <property type="entry name" value="P-loop containing nucleoside triphosphate hydrolases"/>
    <property type="match status" value="1"/>
</dbReference>
<evidence type="ECO:0000256" key="2">
    <source>
        <dbReference type="PIRSR" id="PIRSR000705-2"/>
    </source>
</evidence>
<sequence>MKPKVIVEGTVGAGKTTFIEVMSKKLNLEPIYELSDQKLVEILEKFYADPAKWGFQLQIYFLTKRFEQMDLAKKKVDVIMDRSIFCDHIFPLTLLKCGKLTNLEYEIYKDLHTTLLKLATAPRLMVYLRCSTETAIKRIEKRGRSWELKVDKNYWYVLNQCYEEYFANYNLSSLLVVNTDNIDEKFEGLDDLIKELLKSKRKVICEYDGKSVKRSVRNAGDSR</sequence>
<dbReference type="AlphaFoldDB" id="F7YWQ9"/>
<dbReference type="PANTHER" id="PTHR10513:SF35">
    <property type="entry name" value="DEOXYADENOSINE KINASE"/>
    <property type="match status" value="1"/>
</dbReference>
<dbReference type="PIRSF" id="PIRSF000705">
    <property type="entry name" value="DNK"/>
    <property type="match status" value="1"/>
</dbReference>
<feature type="binding site" evidence="2">
    <location>
        <position position="82"/>
    </location>
    <ligand>
        <name>substrate</name>
    </ligand>
</feature>
<dbReference type="RefSeq" id="WP_013933256.1">
    <property type="nucleotide sequence ID" value="NC_015707.1"/>
</dbReference>
<name>F7YWQ9_9THEM</name>
<dbReference type="eggNOG" id="COG1428">
    <property type="taxonomic scope" value="Bacteria"/>
</dbReference>
<keyword evidence="5" id="KW-0418">Kinase</keyword>
<feature type="binding site" evidence="3">
    <location>
        <begin position="9"/>
        <end position="17"/>
    </location>
    <ligand>
        <name>ATP</name>
        <dbReference type="ChEBI" id="CHEBI:30616"/>
    </ligand>
</feature>
<evidence type="ECO:0000256" key="1">
    <source>
        <dbReference type="PIRSR" id="PIRSR000705-1"/>
    </source>
</evidence>
<feature type="binding site" evidence="3">
    <location>
        <begin position="184"/>
        <end position="186"/>
    </location>
    <ligand>
        <name>ATP</name>
        <dbReference type="ChEBI" id="CHEBI:30616"/>
    </ligand>
</feature>
<dbReference type="GO" id="GO:0005524">
    <property type="term" value="F:ATP binding"/>
    <property type="evidence" value="ECO:0007669"/>
    <property type="project" value="UniProtKB-KW"/>
</dbReference>
<organism evidence="5 6">
    <name type="scientific">Pseudothermotoga thermarum DSM 5069</name>
    <dbReference type="NCBI Taxonomy" id="688269"/>
    <lineage>
        <taxon>Bacteria</taxon>
        <taxon>Thermotogati</taxon>
        <taxon>Thermotogota</taxon>
        <taxon>Thermotogae</taxon>
        <taxon>Thermotogales</taxon>
        <taxon>Thermotogaceae</taxon>
        <taxon>Pseudothermotoga</taxon>
    </lineage>
</organism>
<feature type="binding site" evidence="3">
    <location>
        <begin position="138"/>
        <end position="142"/>
    </location>
    <ligand>
        <name>ATP</name>
        <dbReference type="ChEBI" id="CHEBI:30616"/>
    </ligand>
</feature>
<keyword evidence="3" id="KW-0067">ATP-binding</keyword>
<protein>
    <submittedName>
        <fullName evidence="5">Deoxynucleoside kinase</fullName>
    </submittedName>
</protein>
<dbReference type="EMBL" id="CP002351">
    <property type="protein sequence ID" value="AEH52049.1"/>
    <property type="molecule type" value="Genomic_DNA"/>
</dbReference>
<dbReference type="KEGG" id="tta:Theth_2011"/>
<dbReference type="InterPro" id="IPR002624">
    <property type="entry name" value="DCK/DGK"/>
</dbReference>
<dbReference type="OrthoDB" id="9776634at2"/>
<evidence type="ECO:0000256" key="3">
    <source>
        <dbReference type="PIRSR" id="PIRSR000705-3"/>
    </source>
</evidence>
<accession>F7YWQ9</accession>
<dbReference type="GO" id="GO:0019136">
    <property type="term" value="F:deoxynucleoside kinase activity"/>
    <property type="evidence" value="ECO:0007669"/>
    <property type="project" value="InterPro"/>
</dbReference>
<feature type="domain" description="Deoxynucleoside kinase" evidence="4">
    <location>
        <begin position="6"/>
        <end position="193"/>
    </location>
</feature>
<keyword evidence="6" id="KW-1185">Reference proteome</keyword>
<dbReference type="InterPro" id="IPR050566">
    <property type="entry name" value="Deoxyribonucleoside_kinase"/>
</dbReference>
<dbReference type="Pfam" id="PF01712">
    <property type="entry name" value="dNK"/>
    <property type="match status" value="1"/>
</dbReference>
<evidence type="ECO:0000313" key="5">
    <source>
        <dbReference type="EMBL" id="AEH52049.1"/>
    </source>
</evidence>
<feature type="binding site" evidence="2">
    <location>
        <position position="33"/>
    </location>
    <ligand>
        <name>substrate</name>
    </ligand>
</feature>
<dbReference type="Gene3D" id="3.40.50.300">
    <property type="entry name" value="P-loop containing nucleotide triphosphate hydrolases"/>
    <property type="match status" value="1"/>
</dbReference>
<dbReference type="InterPro" id="IPR031314">
    <property type="entry name" value="DNK_dom"/>
</dbReference>
<proteinExistence type="predicted"/>
<dbReference type="CDD" id="cd01673">
    <property type="entry name" value="dNK"/>
    <property type="match status" value="1"/>
</dbReference>
<dbReference type="PATRIC" id="fig|688269.3.peg.2074"/>
<evidence type="ECO:0000259" key="4">
    <source>
        <dbReference type="Pfam" id="PF01712"/>
    </source>
</evidence>
<keyword evidence="5" id="KW-0808">Transferase</keyword>
<dbReference type="STRING" id="688269.Theth_2011"/>
<gene>
    <name evidence="5" type="ORF">Theth_2011</name>
</gene>
<feature type="binding site" evidence="2">
    <location>
        <position position="47"/>
    </location>
    <ligand>
        <name>substrate</name>
    </ligand>
</feature>
<keyword evidence="3" id="KW-0547">Nucleotide-binding</keyword>
<dbReference type="GO" id="GO:0005737">
    <property type="term" value="C:cytoplasm"/>
    <property type="evidence" value="ECO:0007669"/>
    <property type="project" value="TreeGrafter"/>
</dbReference>
<feature type="binding site" evidence="2">
    <location>
        <position position="147"/>
    </location>
    <ligand>
        <name>substrate</name>
    </ligand>
</feature>
<dbReference type="HOGENOM" id="CLU_030466_2_1_0"/>
<dbReference type="InterPro" id="IPR027417">
    <property type="entry name" value="P-loop_NTPase"/>
</dbReference>
<feature type="active site" description="Proton acceptor" evidence="1">
    <location>
        <position position="81"/>
    </location>
</feature>
<feature type="binding site" evidence="2">
    <location>
        <position position="87"/>
    </location>
    <ligand>
        <name>substrate</name>
    </ligand>
</feature>
<reference evidence="5 6" key="1">
    <citation type="submission" date="2010-11" db="EMBL/GenBank/DDBJ databases">
        <title>The complete genome of Thermotoga thermarum DSM 5069.</title>
        <authorList>
            <consortium name="US DOE Joint Genome Institute (JGI-PGF)"/>
            <person name="Lucas S."/>
            <person name="Copeland A."/>
            <person name="Lapidus A."/>
            <person name="Bruce D."/>
            <person name="Goodwin L."/>
            <person name="Pitluck S."/>
            <person name="Kyrpides N."/>
            <person name="Mavromatis K."/>
            <person name="Ivanova N."/>
            <person name="Zeytun A."/>
            <person name="Brettin T."/>
            <person name="Detter J.C."/>
            <person name="Tapia R."/>
            <person name="Han C."/>
            <person name="Land M."/>
            <person name="Hauser L."/>
            <person name="Markowitz V."/>
            <person name="Cheng J.-F."/>
            <person name="Hugenholtz P."/>
            <person name="Woyke T."/>
            <person name="Wu D."/>
            <person name="Spring S."/>
            <person name="Schroeder M."/>
            <person name="Brambilla E."/>
            <person name="Klenk H.-P."/>
            <person name="Eisen J.A."/>
        </authorList>
    </citation>
    <scope>NUCLEOTIDE SEQUENCE [LARGE SCALE GENOMIC DNA]</scope>
    <source>
        <strain evidence="5 6">DSM 5069</strain>
    </source>
</reference>